<dbReference type="RefSeq" id="WP_123119585.1">
    <property type="nucleotide sequence ID" value="NZ_RJJR01000002.1"/>
</dbReference>
<keyword evidence="4 6" id="KW-0456">Lyase</keyword>
<dbReference type="Gene3D" id="3.20.20.70">
    <property type="entry name" value="Aldolase class I"/>
    <property type="match status" value="1"/>
</dbReference>
<dbReference type="AlphaFoldDB" id="A0A3M9NML6"/>
<evidence type="ECO:0000256" key="3">
    <source>
        <dbReference type="ARBA" id="ARBA00011233"/>
    </source>
</evidence>
<protein>
    <submittedName>
        <fullName evidence="6">Bifunctional 4-hydroxy-2-oxoglutarate aldolase/2-dehydro-3-deoxy-phosphogluconate aldolase</fullName>
        <ecNumber evidence="6">4.1.2.14</ecNumber>
        <ecNumber evidence="6">4.1.3.16</ecNumber>
    </submittedName>
</protein>
<dbReference type="EC" id="4.1.2.14" evidence="6"/>
<dbReference type="InterPro" id="IPR013785">
    <property type="entry name" value="Aldolase_TIM"/>
</dbReference>
<dbReference type="Pfam" id="PF01081">
    <property type="entry name" value="Aldolase"/>
    <property type="match status" value="1"/>
</dbReference>
<comment type="caution">
    <text evidence="6">The sequence shown here is derived from an EMBL/GenBank/DDBJ whole genome shotgun (WGS) entry which is preliminary data.</text>
</comment>
<evidence type="ECO:0000256" key="4">
    <source>
        <dbReference type="ARBA" id="ARBA00023239"/>
    </source>
</evidence>
<dbReference type="EC" id="4.1.3.16" evidence="6"/>
<evidence type="ECO:0000256" key="2">
    <source>
        <dbReference type="ARBA" id="ARBA00006906"/>
    </source>
</evidence>
<comment type="subunit">
    <text evidence="3">Homotrimer.</text>
</comment>
<evidence type="ECO:0000313" key="7">
    <source>
        <dbReference type="Proteomes" id="UP000267223"/>
    </source>
</evidence>
<keyword evidence="7" id="KW-1185">Reference proteome</keyword>
<reference evidence="6 7" key="1">
    <citation type="submission" date="2018-11" db="EMBL/GenBank/DDBJ databases">
        <title>Draft genome sequence of Ferruginibacter sp. BO-59.</title>
        <authorList>
            <person name="Im W.T."/>
        </authorList>
    </citation>
    <scope>NUCLEOTIDE SEQUENCE [LARGE SCALE GENOMIC DNA]</scope>
    <source>
        <strain evidence="6 7">BO-59</strain>
    </source>
</reference>
<evidence type="ECO:0000256" key="5">
    <source>
        <dbReference type="ARBA" id="ARBA00023277"/>
    </source>
</evidence>
<evidence type="ECO:0000256" key="1">
    <source>
        <dbReference type="ARBA" id="ARBA00004761"/>
    </source>
</evidence>
<comment type="similarity">
    <text evidence="2">Belongs to the KHG/KDPG aldolase family.</text>
</comment>
<dbReference type="GO" id="GO:0008675">
    <property type="term" value="F:2-dehydro-3-deoxy-phosphogluconate aldolase activity"/>
    <property type="evidence" value="ECO:0007669"/>
    <property type="project" value="UniProtKB-EC"/>
</dbReference>
<dbReference type="CDD" id="cd00452">
    <property type="entry name" value="KDPG_aldolase"/>
    <property type="match status" value="1"/>
</dbReference>
<sequence>MTILNTILQHQIVAILRGFKKDDVPNIAEALYGGGIRLVEVTLNSADALQLIRTLSIKYENKLQIGAGTVLTVKDARKAIDAGAKFLISPITDTEVIKTAVDNAVVSIPGAFTPSEIYTGYEYGADLIKIFPSQSPEYIKSILAPLSKIPVMPTGGIGLENIKAYKIAGASAYGIGSSLANNMEEINELYLENLTARARQFVDIINEK</sequence>
<keyword evidence="5" id="KW-0119">Carbohydrate metabolism</keyword>
<evidence type="ECO:0000313" key="6">
    <source>
        <dbReference type="EMBL" id="RNI39021.1"/>
    </source>
</evidence>
<dbReference type="SUPFAM" id="SSF51569">
    <property type="entry name" value="Aldolase"/>
    <property type="match status" value="1"/>
</dbReference>
<name>A0A3M9NML6_9BACT</name>
<dbReference type="OrthoDB" id="9802667at2"/>
<dbReference type="PANTHER" id="PTHR30246">
    <property type="entry name" value="2-KETO-3-DEOXY-6-PHOSPHOGLUCONATE ALDOLASE"/>
    <property type="match status" value="1"/>
</dbReference>
<accession>A0A3M9NML6</accession>
<gene>
    <name evidence="6" type="primary">eda</name>
    <name evidence="6" type="ORF">EFY79_05025</name>
</gene>
<organism evidence="6 7">
    <name type="scientific">Hanamia caeni</name>
    <dbReference type="NCBI Taxonomy" id="2294116"/>
    <lineage>
        <taxon>Bacteria</taxon>
        <taxon>Pseudomonadati</taxon>
        <taxon>Bacteroidota</taxon>
        <taxon>Chitinophagia</taxon>
        <taxon>Chitinophagales</taxon>
        <taxon>Chitinophagaceae</taxon>
        <taxon>Hanamia</taxon>
    </lineage>
</organism>
<dbReference type="InterPro" id="IPR000887">
    <property type="entry name" value="Aldlse_KDPG_KHG"/>
</dbReference>
<dbReference type="NCBIfam" id="TIGR01182">
    <property type="entry name" value="eda"/>
    <property type="match status" value="1"/>
</dbReference>
<dbReference type="Proteomes" id="UP000267223">
    <property type="component" value="Unassembled WGS sequence"/>
</dbReference>
<dbReference type="PANTHER" id="PTHR30246:SF1">
    <property type="entry name" value="2-DEHYDRO-3-DEOXY-6-PHOSPHOGALACTONATE ALDOLASE-RELATED"/>
    <property type="match status" value="1"/>
</dbReference>
<dbReference type="GO" id="GO:0008700">
    <property type="term" value="F:(R,S)-4-hydroxy-2-oxoglutarate aldolase activity"/>
    <property type="evidence" value="ECO:0007669"/>
    <property type="project" value="UniProtKB-EC"/>
</dbReference>
<proteinExistence type="inferred from homology"/>
<comment type="pathway">
    <text evidence="1">Carbohydrate acid metabolism.</text>
</comment>
<dbReference type="EMBL" id="RJJR01000002">
    <property type="protein sequence ID" value="RNI39021.1"/>
    <property type="molecule type" value="Genomic_DNA"/>
</dbReference>